<feature type="non-terminal residue" evidence="1">
    <location>
        <position position="188"/>
    </location>
</feature>
<reference evidence="1" key="1">
    <citation type="submission" date="2021-06" db="EMBL/GenBank/DDBJ databases">
        <authorList>
            <person name="Hodson N. C."/>
            <person name="Mongue J. A."/>
            <person name="Jaron S. K."/>
        </authorList>
    </citation>
    <scope>NUCLEOTIDE SEQUENCE</scope>
</reference>
<proteinExistence type="predicted"/>
<dbReference type="Proteomes" id="UP000708208">
    <property type="component" value="Unassembled WGS sequence"/>
</dbReference>
<gene>
    <name evidence="1" type="ORF">AFUS01_LOCUS28897</name>
</gene>
<sequence length="188" mass="22356">MKITNDFQTFLFKDLEKRVCEETYEFSGNLLFCWPYKWEENIDRWEELVNKLAKDIIDFTATSINWAKGPDPLPFVKDSIWMALFTVPKAWRESAMEEYLAYKKCLLYCIYFTVLYLIDDKCEKFGGNLYHSTYVKNIGWILQKMFSLKFESYDAVEKDPCFLELQTIQGFNGDCLSAMFDLVQEMQK</sequence>
<keyword evidence="2" id="KW-1185">Reference proteome</keyword>
<comment type="caution">
    <text evidence="1">The sequence shown here is derived from an EMBL/GenBank/DDBJ whole genome shotgun (WGS) entry which is preliminary data.</text>
</comment>
<protein>
    <submittedName>
        <fullName evidence="1">Uncharacterized protein</fullName>
    </submittedName>
</protein>
<dbReference type="EMBL" id="CAJVCH010419573">
    <property type="protein sequence ID" value="CAG7818391.1"/>
    <property type="molecule type" value="Genomic_DNA"/>
</dbReference>
<evidence type="ECO:0000313" key="1">
    <source>
        <dbReference type="EMBL" id="CAG7818391.1"/>
    </source>
</evidence>
<dbReference type="AlphaFoldDB" id="A0A8J2KRF0"/>
<evidence type="ECO:0000313" key="2">
    <source>
        <dbReference type="Proteomes" id="UP000708208"/>
    </source>
</evidence>
<organism evidence="1 2">
    <name type="scientific">Allacma fusca</name>
    <dbReference type="NCBI Taxonomy" id="39272"/>
    <lineage>
        <taxon>Eukaryota</taxon>
        <taxon>Metazoa</taxon>
        <taxon>Ecdysozoa</taxon>
        <taxon>Arthropoda</taxon>
        <taxon>Hexapoda</taxon>
        <taxon>Collembola</taxon>
        <taxon>Symphypleona</taxon>
        <taxon>Sminthuridae</taxon>
        <taxon>Allacma</taxon>
    </lineage>
</organism>
<accession>A0A8J2KRF0</accession>
<name>A0A8J2KRF0_9HEXA</name>